<gene>
    <name evidence="2" type="ORF">I5M07_07770</name>
</gene>
<comment type="caution">
    <text evidence="2">The sequence shown here is derived from an EMBL/GenBank/DDBJ whole genome shotgun (WGS) entry which is preliminary data.</text>
</comment>
<organism evidence="2 3">
    <name type="scientific">Flavobacterium agrisoli</name>
    <dbReference type="NCBI Taxonomy" id="2793066"/>
    <lineage>
        <taxon>Bacteria</taxon>
        <taxon>Pseudomonadati</taxon>
        <taxon>Bacteroidota</taxon>
        <taxon>Flavobacteriia</taxon>
        <taxon>Flavobacteriales</taxon>
        <taxon>Flavobacteriaceae</taxon>
        <taxon>Flavobacterium</taxon>
    </lineage>
</organism>
<evidence type="ECO:0000313" key="2">
    <source>
        <dbReference type="EMBL" id="MBK0369735.1"/>
    </source>
</evidence>
<accession>A0A934UJS8</accession>
<keyword evidence="1" id="KW-0472">Membrane</keyword>
<sequence>MEDSIAEVVSWIALIVAPILGIIAFLMVHILPEKIAEKKNHPQAQAIKTLCLLSLVFGGLLWPLAWLWAYSKPVFYKMAYGTDKGDYHEETLKEFKERKNNDEPETL</sequence>
<protein>
    <submittedName>
        <fullName evidence="2">DUF3302 domain-containing protein</fullName>
    </submittedName>
</protein>
<keyword evidence="1" id="KW-0812">Transmembrane</keyword>
<evidence type="ECO:0000256" key="1">
    <source>
        <dbReference type="SAM" id="Phobius"/>
    </source>
</evidence>
<name>A0A934UJS8_9FLAO</name>
<reference evidence="2" key="1">
    <citation type="submission" date="2020-12" db="EMBL/GenBank/DDBJ databases">
        <title>Bacterial novel species Flavobacterium sp. SE-1-e isolated from soil.</title>
        <authorList>
            <person name="Jung H.-Y."/>
        </authorList>
    </citation>
    <scope>NUCLEOTIDE SEQUENCE</scope>
    <source>
        <strain evidence="2">SE-1-e</strain>
    </source>
</reference>
<proteinExistence type="predicted"/>
<evidence type="ECO:0000313" key="3">
    <source>
        <dbReference type="Proteomes" id="UP000609172"/>
    </source>
</evidence>
<feature type="transmembrane region" description="Helical" evidence="1">
    <location>
        <begin position="50"/>
        <end position="69"/>
    </location>
</feature>
<dbReference type="Proteomes" id="UP000609172">
    <property type="component" value="Unassembled WGS sequence"/>
</dbReference>
<dbReference type="EMBL" id="JAEHFV010000002">
    <property type="protein sequence ID" value="MBK0369735.1"/>
    <property type="molecule type" value="Genomic_DNA"/>
</dbReference>
<feature type="transmembrane region" description="Helical" evidence="1">
    <location>
        <begin position="12"/>
        <end position="30"/>
    </location>
</feature>
<keyword evidence="3" id="KW-1185">Reference proteome</keyword>
<dbReference type="InterPro" id="IPR011223">
    <property type="entry name" value="UCP028770"/>
</dbReference>
<dbReference type="Pfam" id="PF11742">
    <property type="entry name" value="DUF3302"/>
    <property type="match status" value="1"/>
</dbReference>
<dbReference type="AlphaFoldDB" id="A0A934UJS8"/>
<keyword evidence="1" id="KW-1133">Transmembrane helix</keyword>